<keyword evidence="4" id="KW-1185">Reference proteome</keyword>
<evidence type="ECO:0000313" key="3">
    <source>
        <dbReference type="EMBL" id="CAL1278133.1"/>
    </source>
</evidence>
<reference evidence="3 4" key="1">
    <citation type="submission" date="2024-04" db="EMBL/GenBank/DDBJ databases">
        <authorList>
            <person name="Rising A."/>
            <person name="Reimegard J."/>
            <person name="Sonavane S."/>
            <person name="Akerstrom W."/>
            <person name="Nylinder S."/>
            <person name="Hedman E."/>
            <person name="Kallberg Y."/>
        </authorList>
    </citation>
    <scope>NUCLEOTIDE SEQUENCE [LARGE SCALE GENOMIC DNA]</scope>
</reference>
<name>A0AAV2A663_9ARAC</name>
<dbReference type="EMBL" id="CAXIEN010000109">
    <property type="protein sequence ID" value="CAL1278133.1"/>
    <property type="molecule type" value="Genomic_DNA"/>
</dbReference>
<organism evidence="3 4">
    <name type="scientific">Larinioides sclopetarius</name>
    <dbReference type="NCBI Taxonomy" id="280406"/>
    <lineage>
        <taxon>Eukaryota</taxon>
        <taxon>Metazoa</taxon>
        <taxon>Ecdysozoa</taxon>
        <taxon>Arthropoda</taxon>
        <taxon>Chelicerata</taxon>
        <taxon>Arachnida</taxon>
        <taxon>Araneae</taxon>
        <taxon>Araneomorphae</taxon>
        <taxon>Entelegynae</taxon>
        <taxon>Araneoidea</taxon>
        <taxon>Araneidae</taxon>
        <taxon>Larinioides</taxon>
    </lineage>
</organism>
<proteinExistence type="predicted"/>
<accession>A0AAV2A663</accession>
<protein>
    <recommendedName>
        <fullName evidence="2">Borealin C-terminal domain-containing protein</fullName>
    </recommendedName>
</protein>
<dbReference type="AlphaFoldDB" id="A0AAV2A663"/>
<evidence type="ECO:0000313" key="4">
    <source>
        <dbReference type="Proteomes" id="UP001497382"/>
    </source>
</evidence>
<sequence length="255" mass="28910">MAKRKVKKTKKITDPVVEEKLKQLKNLKEFVNISFSEYETYLLGLIEEKGNRVKKLYAEKLKIIPDSIRHMTITQIMEQQEKESCVIESSKKEDAVRSVIESGKYLAMSAKKKTLKKEKKRSFSANASRPLTIPRPPTNTFSRLSRTVSESILSTPLRSNRLSNMVVTPKFDPKKPVNALMARVPKPGELVMSMSGSPIQNIVSEGKVTLSLGGRKVLHLSEDTDLEKELKAEIDEPLKKTFQNLKEQLDKILQA</sequence>
<comment type="caution">
    <text evidence="3">The sequence shown here is derived from an EMBL/GenBank/DDBJ whole genome shotgun (WGS) entry which is preliminary data.</text>
</comment>
<dbReference type="InterPro" id="IPR046466">
    <property type="entry name" value="Borealin_C"/>
</dbReference>
<gene>
    <name evidence="3" type="ORF">LARSCL_LOCUS9612</name>
</gene>
<evidence type="ECO:0000259" key="2">
    <source>
        <dbReference type="Pfam" id="PF10512"/>
    </source>
</evidence>
<feature type="domain" description="Borealin C-terminal" evidence="2">
    <location>
        <begin position="151"/>
        <end position="254"/>
    </location>
</feature>
<evidence type="ECO:0000256" key="1">
    <source>
        <dbReference type="SAM" id="MobiDB-lite"/>
    </source>
</evidence>
<dbReference type="Pfam" id="PF10512">
    <property type="entry name" value="Borealin"/>
    <property type="match status" value="1"/>
</dbReference>
<dbReference type="Proteomes" id="UP001497382">
    <property type="component" value="Unassembled WGS sequence"/>
</dbReference>
<feature type="region of interest" description="Disordered" evidence="1">
    <location>
        <begin position="117"/>
        <end position="139"/>
    </location>
</feature>